<dbReference type="InterPro" id="IPR029277">
    <property type="entry name" value="SVWC_dom"/>
</dbReference>
<feature type="signal peptide" evidence="3">
    <location>
        <begin position="1"/>
        <end position="21"/>
    </location>
</feature>
<evidence type="ECO:0000256" key="3">
    <source>
        <dbReference type="SAM" id="SignalP"/>
    </source>
</evidence>
<keyword evidence="3" id="KW-0732">Signal</keyword>
<dbReference type="SMART" id="SM01318">
    <property type="entry name" value="SVWC"/>
    <property type="match status" value="1"/>
</dbReference>
<keyword evidence="2" id="KW-0964">Secreted</keyword>
<dbReference type="GO" id="GO:0005576">
    <property type="term" value="C:extracellular region"/>
    <property type="evidence" value="ECO:0007669"/>
    <property type="project" value="UniProtKB-SubCell"/>
</dbReference>
<dbReference type="Pfam" id="PF15430">
    <property type="entry name" value="SVWC"/>
    <property type="match status" value="1"/>
</dbReference>
<comment type="subcellular location">
    <subcellularLocation>
        <location evidence="1">Secreted</location>
    </subcellularLocation>
</comment>
<name>A0A0A0V658_SCYTH</name>
<evidence type="ECO:0000256" key="1">
    <source>
        <dbReference type="ARBA" id="ARBA00004613"/>
    </source>
</evidence>
<organism evidence="5">
    <name type="scientific">Scytodes thoracica</name>
    <name type="common">Spitting spider</name>
    <name type="synonym">Aranea thoracica</name>
    <dbReference type="NCBI Taxonomy" id="1112478"/>
    <lineage>
        <taxon>Eukaryota</taxon>
        <taxon>Metazoa</taxon>
        <taxon>Ecdysozoa</taxon>
        <taxon>Arthropoda</taxon>
        <taxon>Chelicerata</taxon>
        <taxon>Arachnida</taxon>
        <taxon>Araneae</taxon>
        <taxon>Araneomorphae</taxon>
        <taxon>Haplogynae</taxon>
        <taxon>Scytodoidea</taxon>
        <taxon>Scytodidae</taxon>
        <taxon>Scytodes</taxon>
    </lineage>
</organism>
<evidence type="ECO:0000313" key="5">
    <source>
        <dbReference type="EMBL" id="AIW62414.1"/>
    </source>
</evidence>
<evidence type="ECO:0000256" key="2">
    <source>
        <dbReference type="ARBA" id="ARBA00022525"/>
    </source>
</evidence>
<proteinExistence type="evidence at transcript level"/>
<reference evidence="5" key="2">
    <citation type="journal article" date="2014" name="J. Proteome Res.">
        <title>Spit and venom from scytodes spiders: a diverse and distinct cocktail.</title>
        <authorList>
            <person name="Zobel-Thropp P.A."/>
            <person name="Correa S.M."/>
            <person name="Garb J.E."/>
            <person name="Binford G.J."/>
        </authorList>
    </citation>
    <scope>NUCLEOTIDE SEQUENCE</scope>
    <source>
        <tissue evidence="5">Venom gland</tissue>
    </source>
</reference>
<protein>
    <submittedName>
        <fullName evidence="5">PXCC family protein</fullName>
    </submittedName>
</protein>
<feature type="domain" description="Single" evidence="4">
    <location>
        <begin position="31"/>
        <end position="96"/>
    </location>
</feature>
<feature type="chain" id="PRO_5001978116" evidence="3">
    <location>
        <begin position="22"/>
        <end position="97"/>
    </location>
</feature>
<reference evidence="5" key="1">
    <citation type="submission" date="2013-11" db="EMBL/GenBank/DDBJ databases">
        <authorList>
            <person name="Thropp P.A."/>
            <person name="Correa S.M."/>
            <person name="Garb J.E."/>
            <person name="Binford G.J."/>
        </authorList>
    </citation>
    <scope>NUCLEOTIDE SEQUENCE</scope>
    <source>
        <tissue evidence="5">Venom gland</tissue>
    </source>
</reference>
<evidence type="ECO:0000259" key="4">
    <source>
        <dbReference type="SMART" id="SM01318"/>
    </source>
</evidence>
<dbReference type="AlphaFoldDB" id="A0A0A0V658"/>
<sequence>MSNMKTLGLFLCIVLLVVAEATSPQKFDDGCSIEGNYVAVGATYDAKSPCARLQCTAPGAYMGSGCPEMSCGNRESQIIPGDPDQPYPGCCDQTVCL</sequence>
<accession>A0A0A0V658</accession>
<dbReference type="EMBL" id="KF860402">
    <property type="protein sequence ID" value="AIW62414.1"/>
    <property type="molecule type" value="mRNA"/>
</dbReference>